<feature type="region of interest" description="Disordered" evidence="1">
    <location>
        <begin position="89"/>
        <end position="124"/>
    </location>
</feature>
<dbReference type="EMBL" id="HBUF01166212">
    <property type="protein sequence ID" value="CAG6651186.1"/>
    <property type="molecule type" value="Transcribed_RNA"/>
</dbReference>
<feature type="compositionally biased region" description="Basic and acidic residues" evidence="1">
    <location>
        <begin position="90"/>
        <end position="116"/>
    </location>
</feature>
<protein>
    <submittedName>
        <fullName evidence="2">Uncharacterized protein</fullName>
    </submittedName>
</protein>
<proteinExistence type="predicted"/>
<evidence type="ECO:0000256" key="1">
    <source>
        <dbReference type="SAM" id="MobiDB-lite"/>
    </source>
</evidence>
<reference evidence="2" key="1">
    <citation type="submission" date="2021-05" db="EMBL/GenBank/DDBJ databases">
        <authorList>
            <person name="Alioto T."/>
            <person name="Alioto T."/>
            <person name="Gomez Garrido J."/>
        </authorList>
    </citation>
    <scope>NUCLEOTIDE SEQUENCE</scope>
</reference>
<sequence>MSGENEHQFDSVQCGYSGGSEYVFPLDIEISLNRLVELEGKMKKINSFISGMRSTSSKAELVKLTSGTIELAGEVTNLKKQIVKFISNMGEKEREKGRSEPEEKEKEERLERERFSTRRMFQVR</sequence>
<dbReference type="AlphaFoldDB" id="A0A8D8RK73"/>
<name>A0A8D8RK73_9HEMI</name>
<dbReference type="EMBL" id="HBUF01166213">
    <property type="protein sequence ID" value="CAG6651187.1"/>
    <property type="molecule type" value="Transcribed_RNA"/>
</dbReference>
<accession>A0A8D8RK73</accession>
<evidence type="ECO:0000313" key="2">
    <source>
        <dbReference type="EMBL" id="CAG6651187.1"/>
    </source>
</evidence>
<organism evidence="2">
    <name type="scientific">Cacopsylla melanoneura</name>
    <dbReference type="NCBI Taxonomy" id="428564"/>
    <lineage>
        <taxon>Eukaryota</taxon>
        <taxon>Metazoa</taxon>
        <taxon>Ecdysozoa</taxon>
        <taxon>Arthropoda</taxon>
        <taxon>Hexapoda</taxon>
        <taxon>Insecta</taxon>
        <taxon>Pterygota</taxon>
        <taxon>Neoptera</taxon>
        <taxon>Paraneoptera</taxon>
        <taxon>Hemiptera</taxon>
        <taxon>Sternorrhyncha</taxon>
        <taxon>Psylloidea</taxon>
        <taxon>Psyllidae</taxon>
        <taxon>Psyllinae</taxon>
        <taxon>Cacopsylla</taxon>
    </lineage>
</organism>
<dbReference type="EMBL" id="HBUF01166211">
    <property type="protein sequence ID" value="CAG6651185.1"/>
    <property type="molecule type" value="Transcribed_RNA"/>
</dbReference>